<dbReference type="InterPro" id="IPR013083">
    <property type="entry name" value="Znf_RING/FYVE/PHD"/>
</dbReference>
<dbReference type="EC" id="2.3.2.31" evidence="2"/>
<sequence length="740" mass="81047">MSSDHEYSDDDYYDEDMFDGTQDDDELSDDDMDIADDFKSAAKGKLKAYEVEYESLAQADVEKAIQDDAEHICGILGVDASTATPHSSQLLTPTQMSTAQLLLRHAKWNKERLIEKYMDNPSKVLVDAGVALPDSQAPSAPPPIRTAPTPSGPTPGRRPTRSSSKLLSSLSSSSRSTKSGGPPSPTLPKPLKASKSIDHFTCPICFDDDPGLRTLSLDCEHTYCSGCWTAYVVSKVNDDGEHAVKCMAEGCGLVAPDAFVHSVLVPEEERVWARFQELLLRYFVSCNRDLKFCPYPSCTNTVSCPSASSKLSLTSVVPIVSCGARGIGGQEDLTQSQGSLGKLGLGGKEHRFCFGCPIESDHRPVICAVAKMWLKKCRDDSETRVSLPTASSIIGPGEQSDAIAPPYSPRPWRLSTDYGTCMRRGGKKDDGERRGGDKRTTWGQEEGQHNGTAALSTVYRPRLPGHAMRPTMVLAGRRYIIRCDFVIKFSASPSLSLDWHGSAKGFYWLTRLHGVSARCKMSPFPMHATPPSLQEYSDAGHRKHFCCDFTPAPCSLAARRRHFCCDFIKSTAFFVEPPPVASLRSRLSSALKTSRRRRAAMVLTSTKPCENDEVHAPHGSLTHLHHSITQSGRLGAAIYSQSTARRIHFCCDFVKTATFSDGLPPDASLRSRLSSSLNTWAENIIICLPRPFARAKDVGYSAARLPPARLTDARALFLYNVSMSCTIPFVGLGESYSTEF</sequence>
<evidence type="ECO:0000256" key="3">
    <source>
        <dbReference type="ARBA" id="ARBA00022679"/>
    </source>
</evidence>
<keyword evidence="6" id="KW-0863">Zinc-finger</keyword>
<gene>
    <name evidence="11" type="ORF">D9611_010929</name>
</gene>
<keyword evidence="7" id="KW-0833">Ubl conjugation pathway</keyword>
<keyword evidence="3" id="KW-0808">Transferase</keyword>
<keyword evidence="12" id="KW-1185">Reference proteome</keyword>
<evidence type="ECO:0000256" key="2">
    <source>
        <dbReference type="ARBA" id="ARBA00012251"/>
    </source>
</evidence>
<proteinExistence type="predicted"/>
<keyword evidence="5" id="KW-0677">Repeat</keyword>
<evidence type="ECO:0000256" key="7">
    <source>
        <dbReference type="ARBA" id="ARBA00022786"/>
    </source>
</evidence>
<dbReference type="Gene3D" id="3.30.40.10">
    <property type="entry name" value="Zinc/RING finger domain, C3HC4 (zinc finger)"/>
    <property type="match status" value="1"/>
</dbReference>
<feature type="compositionally biased region" description="Acidic residues" evidence="9">
    <location>
        <begin position="7"/>
        <end position="32"/>
    </location>
</feature>
<comment type="catalytic activity">
    <reaction evidence="1">
        <text>[E2 ubiquitin-conjugating enzyme]-S-ubiquitinyl-L-cysteine + [acceptor protein]-L-lysine = [E2 ubiquitin-conjugating enzyme]-L-cysteine + [acceptor protein]-N(6)-ubiquitinyl-L-lysine.</text>
        <dbReference type="EC" id="2.3.2.31"/>
    </reaction>
</comment>
<dbReference type="SUPFAM" id="SSF57850">
    <property type="entry name" value="RING/U-box"/>
    <property type="match status" value="1"/>
</dbReference>
<dbReference type="GO" id="GO:0008270">
    <property type="term" value="F:zinc ion binding"/>
    <property type="evidence" value="ECO:0007669"/>
    <property type="project" value="UniProtKB-KW"/>
</dbReference>
<evidence type="ECO:0000256" key="9">
    <source>
        <dbReference type="SAM" id="MobiDB-lite"/>
    </source>
</evidence>
<feature type="region of interest" description="Disordered" evidence="9">
    <location>
        <begin position="1"/>
        <end position="32"/>
    </location>
</feature>
<evidence type="ECO:0000313" key="12">
    <source>
        <dbReference type="Proteomes" id="UP000541558"/>
    </source>
</evidence>
<dbReference type="FunFam" id="3.30.40.10:FF:000019">
    <property type="entry name" value="RBR-type E3 ubiquitin transferase"/>
    <property type="match status" value="1"/>
</dbReference>
<dbReference type="CDD" id="cd16773">
    <property type="entry name" value="RING-HC_RBR_TRIAD1"/>
    <property type="match status" value="1"/>
</dbReference>
<evidence type="ECO:0000256" key="5">
    <source>
        <dbReference type="ARBA" id="ARBA00022737"/>
    </source>
</evidence>
<dbReference type="InterPro" id="IPR031127">
    <property type="entry name" value="E3_UB_ligase_RBR"/>
</dbReference>
<dbReference type="Pfam" id="PF21235">
    <property type="entry name" value="UBA_ARI1"/>
    <property type="match status" value="1"/>
</dbReference>
<feature type="compositionally biased region" description="Pro residues" evidence="9">
    <location>
        <begin position="139"/>
        <end position="153"/>
    </location>
</feature>
<dbReference type="Proteomes" id="UP000541558">
    <property type="component" value="Unassembled WGS sequence"/>
</dbReference>
<keyword evidence="4" id="KW-0479">Metal-binding</keyword>
<reference evidence="11 12" key="1">
    <citation type="journal article" date="2020" name="ISME J.">
        <title>Uncovering the hidden diversity of litter-decomposition mechanisms in mushroom-forming fungi.</title>
        <authorList>
            <person name="Floudas D."/>
            <person name="Bentzer J."/>
            <person name="Ahren D."/>
            <person name="Johansson T."/>
            <person name="Persson P."/>
            <person name="Tunlid A."/>
        </authorList>
    </citation>
    <scope>NUCLEOTIDE SEQUENCE [LARGE SCALE GENOMIC DNA]</scope>
    <source>
        <strain evidence="11 12">CBS 175.51</strain>
    </source>
</reference>
<dbReference type="EMBL" id="JAACJK010000064">
    <property type="protein sequence ID" value="KAF5335063.1"/>
    <property type="molecule type" value="Genomic_DNA"/>
</dbReference>
<dbReference type="GO" id="GO:0016567">
    <property type="term" value="P:protein ubiquitination"/>
    <property type="evidence" value="ECO:0007669"/>
    <property type="project" value="InterPro"/>
</dbReference>
<feature type="region of interest" description="Disordered" evidence="9">
    <location>
        <begin position="423"/>
        <end position="451"/>
    </location>
</feature>
<feature type="region of interest" description="Disordered" evidence="9">
    <location>
        <begin position="132"/>
        <end position="191"/>
    </location>
</feature>
<dbReference type="GO" id="GO:0061630">
    <property type="term" value="F:ubiquitin protein ligase activity"/>
    <property type="evidence" value="ECO:0007669"/>
    <property type="project" value="UniProtKB-EC"/>
</dbReference>
<dbReference type="PANTHER" id="PTHR11685">
    <property type="entry name" value="RBR FAMILY RING FINGER AND IBR DOMAIN-CONTAINING"/>
    <property type="match status" value="1"/>
</dbReference>
<feature type="domain" description="RING-type" evidence="10">
    <location>
        <begin position="198"/>
        <end position="383"/>
    </location>
</feature>
<dbReference type="InterPro" id="IPR048962">
    <property type="entry name" value="ARIH1-like_UBL"/>
</dbReference>
<keyword evidence="8" id="KW-0862">Zinc</keyword>
<dbReference type="PROSITE" id="PS51873">
    <property type="entry name" value="TRIAD"/>
    <property type="match status" value="1"/>
</dbReference>
<organism evidence="11 12">
    <name type="scientific">Ephemerocybe angulata</name>
    <dbReference type="NCBI Taxonomy" id="980116"/>
    <lineage>
        <taxon>Eukaryota</taxon>
        <taxon>Fungi</taxon>
        <taxon>Dikarya</taxon>
        <taxon>Basidiomycota</taxon>
        <taxon>Agaricomycotina</taxon>
        <taxon>Agaricomycetes</taxon>
        <taxon>Agaricomycetidae</taxon>
        <taxon>Agaricales</taxon>
        <taxon>Agaricineae</taxon>
        <taxon>Psathyrellaceae</taxon>
        <taxon>Ephemerocybe</taxon>
    </lineage>
</organism>
<dbReference type="OrthoDB" id="10009520at2759"/>
<evidence type="ECO:0000256" key="4">
    <source>
        <dbReference type="ARBA" id="ARBA00022723"/>
    </source>
</evidence>
<dbReference type="InterPro" id="IPR044066">
    <property type="entry name" value="TRIAD_supradom"/>
</dbReference>
<comment type="caution">
    <text evidence="11">The sequence shown here is derived from an EMBL/GenBank/DDBJ whole genome shotgun (WGS) entry which is preliminary data.</text>
</comment>
<name>A0A8H5C6J6_9AGAR</name>
<dbReference type="AlphaFoldDB" id="A0A8H5C6J6"/>
<evidence type="ECO:0000313" key="11">
    <source>
        <dbReference type="EMBL" id="KAF5335063.1"/>
    </source>
</evidence>
<evidence type="ECO:0000256" key="1">
    <source>
        <dbReference type="ARBA" id="ARBA00001798"/>
    </source>
</evidence>
<evidence type="ECO:0000256" key="8">
    <source>
        <dbReference type="ARBA" id="ARBA00022833"/>
    </source>
</evidence>
<accession>A0A8H5C6J6</accession>
<feature type="compositionally biased region" description="Basic and acidic residues" evidence="9">
    <location>
        <begin position="427"/>
        <end position="440"/>
    </location>
</feature>
<evidence type="ECO:0000256" key="6">
    <source>
        <dbReference type="ARBA" id="ARBA00022771"/>
    </source>
</evidence>
<protein>
    <recommendedName>
        <fullName evidence="2">RBR-type E3 ubiquitin transferase</fullName>
        <ecNumber evidence="2">2.3.2.31</ecNumber>
    </recommendedName>
</protein>
<evidence type="ECO:0000259" key="10">
    <source>
        <dbReference type="PROSITE" id="PS51873"/>
    </source>
</evidence>
<feature type="compositionally biased region" description="Low complexity" evidence="9">
    <location>
        <begin position="154"/>
        <end position="181"/>
    </location>
</feature>